<proteinExistence type="predicted"/>
<protein>
    <submittedName>
        <fullName evidence="1">Uncharacterized protein</fullName>
    </submittedName>
</protein>
<evidence type="ECO:0000313" key="1">
    <source>
        <dbReference type="EMBL" id="KAJ9113925.1"/>
    </source>
</evidence>
<reference evidence="1" key="1">
    <citation type="submission" date="2023-04" db="EMBL/GenBank/DDBJ databases">
        <title>Draft Genome sequencing of Naganishia species isolated from polar environments using Oxford Nanopore Technology.</title>
        <authorList>
            <person name="Leo P."/>
            <person name="Venkateswaran K."/>
        </authorList>
    </citation>
    <scope>NUCLEOTIDE SEQUENCE</scope>
    <source>
        <strain evidence="1">MNA-CCFEE 5261</strain>
    </source>
</reference>
<keyword evidence="2" id="KW-1185">Reference proteome</keyword>
<evidence type="ECO:0000313" key="2">
    <source>
        <dbReference type="Proteomes" id="UP001241377"/>
    </source>
</evidence>
<comment type="caution">
    <text evidence="1">The sequence shown here is derived from an EMBL/GenBank/DDBJ whole genome shotgun (WGS) entry which is preliminary data.</text>
</comment>
<gene>
    <name evidence="1" type="ORF">QFC19_000120</name>
</gene>
<name>A0ACC2WRX4_9TREE</name>
<sequence length="141" mass="16095">MAIQNAENISEDHPPHGKDLQKDLQPLAEKLRQLSEKTQELAAGIQGEERLVENYAVRILQDLVRDIAGIPAGEVLRYTKFQNWGAGILVAKETQFCLRYYNVRHDAISTQVAGNDDHERKWKGIRDIYKDLLQRLDTAPC</sequence>
<dbReference type="Proteomes" id="UP001241377">
    <property type="component" value="Unassembled WGS sequence"/>
</dbReference>
<organism evidence="1 2">
    <name type="scientific">Naganishia cerealis</name>
    <dbReference type="NCBI Taxonomy" id="610337"/>
    <lineage>
        <taxon>Eukaryota</taxon>
        <taxon>Fungi</taxon>
        <taxon>Dikarya</taxon>
        <taxon>Basidiomycota</taxon>
        <taxon>Agaricomycotina</taxon>
        <taxon>Tremellomycetes</taxon>
        <taxon>Filobasidiales</taxon>
        <taxon>Filobasidiaceae</taxon>
        <taxon>Naganishia</taxon>
    </lineage>
</organism>
<dbReference type="EMBL" id="JASBWR010000001">
    <property type="protein sequence ID" value="KAJ9113925.1"/>
    <property type="molecule type" value="Genomic_DNA"/>
</dbReference>
<accession>A0ACC2WRX4</accession>